<evidence type="ECO:0000313" key="2">
    <source>
        <dbReference type="Proteomes" id="UP000016801"/>
    </source>
</evidence>
<dbReference type="Proteomes" id="UP000016801">
    <property type="component" value="Unassembled WGS sequence"/>
</dbReference>
<protein>
    <submittedName>
        <fullName evidence="1">Uncharacterized protein</fullName>
    </submittedName>
</protein>
<dbReference type="EMBL" id="CAGA01000015">
    <property type="protein sequence ID" value="CCE29516.1"/>
    <property type="molecule type" value="Genomic_DNA"/>
</dbReference>
<organism evidence="1 2">
    <name type="scientific">Claviceps purpurea (strain 20.1)</name>
    <name type="common">Ergot fungus</name>
    <name type="synonym">Sphacelia segetum</name>
    <dbReference type="NCBI Taxonomy" id="1111077"/>
    <lineage>
        <taxon>Eukaryota</taxon>
        <taxon>Fungi</taxon>
        <taxon>Dikarya</taxon>
        <taxon>Ascomycota</taxon>
        <taxon>Pezizomycotina</taxon>
        <taxon>Sordariomycetes</taxon>
        <taxon>Hypocreomycetidae</taxon>
        <taxon>Hypocreales</taxon>
        <taxon>Clavicipitaceae</taxon>
        <taxon>Claviceps</taxon>
    </lineage>
</organism>
<accession>M1W0I6</accession>
<reference evidence="1 2" key="1">
    <citation type="journal article" date="2013" name="PLoS Genet.">
        <title>Plant-symbiotic fungi as chemical engineers: Multi-genome analysis of the Clavicipitaceae reveals dynamics of alkaloid loci.</title>
        <authorList>
            <person name="Schardl C.L."/>
            <person name="Young C.A."/>
            <person name="Hesse U."/>
            <person name="Amyotte S.G."/>
            <person name="Andreeva K."/>
            <person name="Calie P.J."/>
            <person name="Fleetwood D.J."/>
            <person name="Haws D.C."/>
            <person name="Moore N."/>
            <person name="Oeser B."/>
            <person name="Panaccione D.G."/>
            <person name="Schweri K.K."/>
            <person name="Voisey C.R."/>
            <person name="Farman M.L."/>
            <person name="Jaromczyk J.W."/>
            <person name="Roe B.A."/>
            <person name="O'Sullivan D.M."/>
            <person name="Scott B."/>
            <person name="Tudzynski P."/>
            <person name="An Z."/>
            <person name="Arnaoudova E.G."/>
            <person name="Bullock C.T."/>
            <person name="Charlton N.D."/>
            <person name="Chen L."/>
            <person name="Cox M."/>
            <person name="Dinkins R.D."/>
            <person name="Florea S."/>
            <person name="Glenn A.E."/>
            <person name="Gordon A."/>
            <person name="Gueldener U."/>
            <person name="Harris D.R."/>
            <person name="Hollin W."/>
            <person name="Jaromczyk J."/>
            <person name="Johnson R.D."/>
            <person name="Khan A.K."/>
            <person name="Leistner E."/>
            <person name="Leuchtmann A."/>
            <person name="Li C."/>
            <person name="Liu J."/>
            <person name="Liu J."/>
            <person name="Liu M."/>
            <person name="Mace W."/>
            <person name="Machado C."/>
            <person name="Nagabhyru P."/>
            <person name="Pan J."/>
            <person name="Schmid J."/>
            <person name="Sugawara K."/>
            <person name="Steiner U."/>
            <person name="Takach J.E."/>
            <person name="Tanaka E."/>
            <person name="Webb J.S."/>
            <person name="Wilson E.V."/>
            <person name="Wiseman J.L."/>
            <person name="Yoshida R."/>
            <person name="Zeng Z."/>
        </authorList>
    </citation>
    <scope>NUCLEOTIDE SEQUENCE [LARGE SCALE GENOMIC DNA]</scope>
    <source>
        <strain evidence="1 2">20.1</strain>
    </source>
</reference>
<dbReference type="VEuPathDB" id="FungiDB:CPUR_03363"/>
<proteinExistence type="predicted"/>
<evidence type="ECO:0000313" key="1">
    <source>
        <dbReference type="EMBL" id="CCE29516.1"/>
    </source>
</evidence>
<comment type="caution">
    <text evidence="1">The sequence shown here is derived from an EMBL/GenBank/DDBJ whole genome shotgun (WGS) entry which is preliminary data.</text>
</comment>
<sequence>MKTQIGFSSNMPMMAFASQYRLFGTAVHSEQ</sequence>
<keyword evidence="2" id="KW-1185">Reference proteome</keyword>
<dbReference type="AlphaFoldDB" id="M1W0I6"/>
<dbReference type="HOGENOM" id="CLU_3399342_0_0_1"/>
<gene>
    <name evidence="1" type="ORF">CPUR_03363</name>
</gene>
<name>M1W0I6_CLAP2</name>